<name>A0A521F545_9SPHI</name>
<gene>
    <name evidence="4" type="ORF">SAMN06265348_110141</name>
</gene>
<evidence type="ECO:0000256" key="2">
    <source>
        <dbReference type="SAM" id="SignalP"/>
    </source>
</evidence>
<dbReference type="SUPFAM" id="SSF55545">
    <property type="entry name" value="beta-N-acetylhexosaminidase-like domain"/>
    <property type="match status" value="1"/>
</dbReference>
<reference evidence="4 5" key="1">
    <citation type="submission" date="2017-05" db="EMBL/GenBank/DDBJ databases">
        <authorList>
            <person name="Varghese N."/>
            <person name="Submissions S."/>
        </authorList>
    </citation>
    <scope>NUCLEOTIDE SEQUENCE [LARGE SCALE GENOMIC DNA]</scope>
    <source>
        <strain evidence="4 5">DSM 19036</strain>
    </source>
</reference>
<dbReference type="GO" id="GO:0005975">
    <property type="term" value="P:carbohydrate metabolic process"/>
    <property type="evidence" value="ECO:0007669"/>
    <property type="project" value="UniProtKB-ARBA"/>
</dbReference>
<feature type="domain" description="Gylcosyl hydrolase 115 C-terminal" evidence="3">
    <location>
        <begin position="780"/>
        <end position="947"/>
    </location>
</feature>
<dbReference type="Pfam" id="PF15979">
    <property type="entry name" value="Glyco_hydro_115"/>
    <property type="match status" value="1"/>
</dbReference>
<dbReference type="InterPro" id="IPR042301">
    <property type="entry name" value="GH115_sf"/>
</dbReference>
<dbReference type="RefSeq" id="WP_142529855.1">
    <property type="nucleotide sequence ID" value="NZ_CBCSJO010000010.1"/>
</dbReference>
<dbReference type="Gene3D" id="3.20.20.520">
    <property type="entry name" value="Glycosyl hydrolase family 115"/>
    <property type="match status" value="1"/>
</dbReference>
<dbReference type="Gene3D" id="1.20.58.2150">
    <property type="match status" value="1"/>
</dbReference>
<dbReference type="GO" id="GO:0016787">
    <property type="term" value="F:hydrolase activity"/>
    <property type="evidence" value="ECO:0007669"/>
    <property type="project" value="UniProtKB-KW"/>
</dbReference>
<evidence type="ECO:0000313" key="5">
    <source>
        <dbReference type="Proteomes" id="UP000320300"/>
    </source>
</evidence>
<dbReference type="Gene3D" id="3.30.379.10">
    <property type="entry name" value="Chitobiase/beta-hexosaminidase domain 2-like"/>
    <property type="match status" value="1"/>
</dbReference>
<dbReference type="InterPro" id="IPR031924">
    <property type="entry name" value="GH115"/>
</dbReference>
<dbReference type="Proteomes" id="UP000320300">
    <property type="component" value="Unassembled WGS sequence"/>
</dbReference>
<protein>
    <submittedName>
        <fullName evidence="4">Glycosyl hydrolase family 115</fullName>
    </submittedName>
</protein>
<organism evidence="4 5">
    <name type="scientific">Pedobacter westerhofensis</name>
    <dbReference type="NCBI Taxonomy" id="425512"/>
    <lineage>
        <taxon>Bacteria</taxon>
        <taxon>Pseudomonadati</taxon>
        <taxon>Bacteroidota</taxon>
        <taxon>Sphingobacteriia</taxon>
        <taxon>Sphingobacteriales</taxon>
        <taxon>Sphingobacteriaceae</taxon>
        <taxon>Pedobacter</taxon>
    </lineage>
</organism>
<dbReference type="Pfam" id="PF17829">
    <property type="entry name" value="GH115_C"/>
    <property type="match status" value="1"/>
</dbReference>
<dbReference type="InterPro" id="IPR041437">
    <property type="entry name" value="GH115_C"/>
</dbReference>
<evidence type="ECO:0000256" key="1">
    <source>
        <dbReference type="ARBA" id="ARBA00022801"/>
    </source>
</evidence>
<dbReference type="AlphaFoldDB" id="A0A521F545"/>
<dbReference type="PANTHER" id="PTHR37842:SF2">
    <property type="entry name" value="GYLCOSYL HYDROLASE 115 C-TERMINAL DOMAIN-CONTAINING PROTEIN"/>
    <property type="match status" value="1"/>
</dbReference>
<dbReference type="EMBL" id="FXTN01000010">
    <property type="protein sequence ID" value="SMO91196.1"/>
    <property type="molecule type" value="Genomic_DNA"/>
</dbReference>
<proteinExistence type="predicted"/>
<keyword evidence="2" id="KW-0732">Signal</keyword>
<keyword evidence="1 4" id="KW-0378">Hydrolase</keyword>
<keyword evidence="5" id="KW-1185">Reference proteome</keyword>
<dbReference type="OrthoDB" id="8727830at2"/>
<evidence type="ECO:0000259" key="3">
    <source>
        <dbReference type="Pfam" id="PF17829"/>
    </source>
</evidence>
<feature type="chain" id="PRO_5021846646" evidence="2">
    <location>
        <begin position="23"/>
        <end position="952"/>
    </location>
</feature>
<dbReference type="InterPro" id="IPR029018">
    <property type="entry name" value="Hex-like_dom2"/>
</dbReference>
<evidence type="ECO:0000313" key="4">
    <source>
        <dbReference type="EMBL" id="SMO91196.1"/>
    </source>
</evidence>
<sequence>MKTSFLICTVFLLLGNSSQLLAADDHSYVSSKGGKGYFQLAGEGRQTSLQVSKQDFPGVILAAKNLQADLKMVSGEAGLLLTAGMAKTRTVVIIGTLGKSPEIDQLVKDKKLSVSTITGKWESFIIQTVDHPSAGIDQALVIAGSDKRGTIFGIYDLSSKIGISPWYWWADVPVVKQKELYILPGEHTLGSPAVKYRGIFLNDEAPALSGWTKEKFGGFNHQFYAHVFELILRLKGNYLWPAMWGNAFYDDDPMNAPLADEYGVVIGSSHHEPLMRAHDEWRRYGNKGAWNYSSNAASLKSFWETGIRRMGQNESIVTVGMRGDGDEPMSEGSNIALLEKIVKDQRQIIAEVTKKDITATPQLWALYKEVQEYYDKGMRVPDDITLLLCDDNWGNIRKLPKLTDKPRTGGYGIYYHFDYVGDPRNYKWLNTNPLPRIQEQMNLAYEYGAKQIWIVNVGDLKPMEFPIEFFLDYAWAPEKWPADKLEDYTVRWAEKQFGKTHARQIASILSRYLKYSSSRKPELLDEHTYSLINYKEFEHVITAYNQLEADAAAISKLIPANARDAYYQLVLHPVLAYANLNRLYYAVAQNKLYASQGRSATNLLAAKAKRLYANDQAITDYYNTKLSGGKWNHMMDQTHIGYTYWQQPESNKMPQTTEIVLPETAAMGVAVAGSEDWFPQRAQALLLPVLYRQDTASSYIEIFNRGKKAFRYTAVSAKSWLTVSKPKGLITAQERLLVRADFSKAPKGTSAVPIVITAENGENVTVMARVSNTSAKGIKGFLEENGYISIAAEHFTRAVADQDVSWKILPDHGRTGSAVTAWPVTAAMRKIDKDSPRLEYTININKADTINISTYLSPTLDFTNTKGLFYAISIDDEKPQLININEVKDRSWATDVAENIKILKSAHPVKGAGTHTLKFWMVSPGVVLQKIVIETKKIPYSYLGPPESPMLK</sequence>
<dbReference type="PANTHER" id="PTHR37842">
    <property type="match status" value="1"/>
</dbReference>
<feature type="signal peptide" evidence="2">
    <location>
        <begin position="1"/>
        <end position="22"/>
    </location>
</feature>
<accession>A0A521F545</accession>
<dbReference type="Gene3D" id="2.60.120.1620">
    <property type="match status" value="1"/>
</dbReference>